<evidence type="ECO:0000259" key="5">
    <source>
        <dbReference type="PROSITE" id="PS51935"/>
    </source>
</evidence>
<accession>A0A9D2S3J6</accession>
<dbReference type="InterPro" id="IPR038765">
    <property type="entry name" value="Papain-like_cys_pep_sf"/>
</dbReference>
<comment type="similarity">
    <text evidence="1">Belongs to the peptidase C40 family.</text>
</comment>
<reference evidence="6" key="1">
    <citation type="journal article" date="2021" name="PeerJ">
        <title>Extensive microbial diversity within the chicken gut microbiome revealed by metagenomics and culture.</title>
        <authorList>
            <person name="Gilroy R."/>
            <person name="Ravi A."/>
            <person name="Getino M."/>
            <person name="Pursley I."/>
            <person name="Horton D.L."/>
            <person name="Alikhan N.F."/>
            <person name="Baker D."/>
            <person name="Gharbi K."/>
            <person name="Hall N."/>
            <person name="Watson M."/>
            <person name="Adriaenssens E.M."/>
            <person name="Foster-Nyarko E."/>
            <person name="Jarju S."/>
            <person name="Secka A."/>
            <person name="Antonio M."/>
            <person name="Oren A."/>
            <person name="Chaudhuri R.R."/>
            <person name="La Ragione R."/>
            <person name="Hildebrand F."/>
            <person name="Pallen M.J."/>
        </authorList>
    </citation>
    <scope>NUCLEOTIDE SEQUENCE</scope>
    <source>
        <strain evidence="6">ChiBcec8-13705</strain>
    </source>
</reference>
<protein>
    <submittedName>
        <fullName evidence="6">C40 family peptidase</fullName>
    </submittedName>
</protein>
<name>A0A9D2S3J6_9FIRM</name>
<dbReference type="SUPFAM" id="SSF54001">
    <property type="entry name" value="Cysteine proteinases"/>
    <property type="match status" value="1"/>
</dbReference>
<evidence type="ECO:0000256" key="1">
    <source>
        <dbReference type="ARBA" id="ARBA00007074"/>
    </source>
</evidence>
<dbReference type="Proteomes" id="UP000886803">
    <property type="component" value="Unassembled WGS sequence"/>
</dbReference>
<dbReference type="PROSITE" id="PS51935">
    <property type="entry name" value="NLPC_P60"/>
    <property type="match status" value="1"/>
</dbReference>
<keyword evidence="2" id="KW-0645">Protease</keyword>
<gene>
    <name evidence="6" type="ORF">H9945_02645</name>
</gene>
<reference evidence="6" key="2">
    <citation type="submission" date="2021-04" db="EMBL/GenBank/DDBJ databases">
        <authorList>
            <person name="Gilroy R."/>
        </authorList>
    </citation>
    <scope>NUCLEOTIDE SEQUENCE</scope>
    <source>
        <strain evidence="6">ChiBcec8-13705</strain>
    </source>
</reference>
<dbReference type="Gene3D" id="3.90.1720.10">
    <property type="entry name" value="endopeptidase domain like (from Nostoc punctiforme)"/>
    <property type="match status" value="1"/>
</dbReference>
<dbReference type="Pfam" id="PF18348">
    <property type="entry name" value="SH3_16"/>
    <property type="match status" value="1"/>
</dbReference>
<dbReference type="Pfam" id="PF00877">
    <property type="entry name" value="NLPC_P60"/>
    <property type="match status" value="1"/>
</dbReference>
<dbReference type="InterPro" id="IPR051202">
    <property type="entry name" value="Peptidase_C40"/>
</dbReference>
<dbReference type="PANTHER" id="PTHR47053:SF1">
    <property type="entry name" value="MUREIN DD-ENDOPEPTIDASE MEPH-RELATED"/>
    <property type="match status" value="1"/>
</dbReference>
<dbReference type="GO" id="GO:0008234">
    <property type="term" value="F:cysteine-type peptidase activity"/>
    <property type="evidence" value="ECO:0007669"/>
    <property type="project" value="UniProtKB-KW"/>
</dbReference>
<keyword evidence="3" id="KW-0378">Hydrolase</keyword>
<comment type="caution">
    <text evidence="6">The sequence shown here is derived from an EMBL/GenBank/DDBJ whole genome shotgun (WGS) entry which is preliminary data.</text>
</comment>
<dbReference type="Gene3D" id="2.30.30.40">
    <property type="entry name" value="SH3 Domains"/>
    <property type="match status" value="2"/>
</dbReference>
<evidence type="ECO:0000313" key="6">
    <source>
        <dbReference type="EMBL" id="HJB41375.1"/>
    </source>
</evidence>
<feature type="domain" description="NlpC/P60" evidence="5">
    <location>
        <begin position="148"/>
        <end position="270"/>
    </location>
</feature>
<organism evidence="6 7">
    <name type="scientific">Candidatus Gemmiger avicola</name>
    <dbReference type="NCBI Taxonomy" id="2838605"/>
    <lineage>
        <taxon>Bacteria</taxon>
        <taxon>Bacillati</taxon>
        <taxon>Bacillota</taxon>
        <taxon>Clostridia</taxon>
        <taxon>Eubacteriales</taxon>
        <taxon>Gemmiger</taxon>
    </lineage>
</organism>
<dbReference type="AlphaFoldDB" id="A0A9D2S3J6"/>
<evidence type="ECO:0000256" key="4">
    <source>
        <dbReference type="ARBA" id="ARBA00022807"/>
    </source>
</evidence>
<dbReference type="GO" id="GO:0006508">
    <property type="term" value="P:proteolysis"/>
    <property type="evidence" value="ECO:0007669"/>
    <property type="project" value="UniProtKB-KW"/>
</dbReference>
<keyword evidence="4" id="KW-0788">Thiol protease</keyword>
<evidence type="ECO:0000313" key="7">
    <source>
        <dbReference type="Proteomes" id="UP000886803"/>
    </source>
</evidence>
<dbReference type="PANTHER" id="PTHR47053">
    <property type="entry name" value="MUREIN DD-ENDOPEPTIDASE MEPH-RELATED"/>
    <property type="match status" value="1"/>
</dbReference>
<sequence>MVAVVVSAICPLMSQPNDQCERADEALHGMVLEVLEETLPGGWYRVRTPYRYEGYVSCEHLLFGEEYAARWADAAKQEVIKGFCDVLAGPSVCCYALDTLPRGAQVIANGKPDESGWVQVTLADGRQGYTKQSFLQPHCDTPRYAEEAALRRAVTETAKLYLGTHYRWGGKTPMGIDCSGLVSMAYWLNGVTIWRDASIKEGFPLHEIPREAMQPGDPLFFPGHVAMYLGDGKYIHSTAKNGSDGVVINSLNPADPDYREDLDKGMTAVGSLF</sequence>
<proteinExistence type="inferred from homology"/>
<dbReference type="EMBL" id="DWYG01000027">
    <property type="protein sequence ID" value="HJB41375.1"/>
    <property type="molecule type" value="Genomic_DNA"/>
</dbReference>
<evidence type="ECO:0000256" key="2">
    <source>
        <dbReference type="ARBA" id="ARBA00022670"/>
    </source>
</evidence>
<evidence type="ECO:0000256" key="3">
    <source>
        <dbReference type="ARBA" id="ARBA00022801"/>
    </source>
</evidence>
<dbReference type="InterPro" id="IPR041382">
    <property type="entry name" value="SH3_16"/>
</dbReference>
<dbReference type="InterPro" id="IPR000064">
    <property type="entry name" value="NLP_P60_dom"/>
</dbReference>